<accession>A0A381XL26</accession>
<protein>
    <submittedName>
        <fullName evidence="1">Uncharacterized protein</fullName>
    </submittedName>
</protein>
<sequence>MLKEKHHGRTALGEARKEGFKEIEKMLIDAGAS</sequence>
<dbReference type="InterPro" id="IPR002110">
    <property type="entry name" value="Ankyrin_rpt"/>
</dbReference>
<gene>
    <name evidence="1" type="ORF">METZ01_LOCUS118243</name>
</gene>
<dbReference type="PROSITE" id="PS50088">
    <property type="entry name" value="ANK_REPEAT"/>
    <property type="match status" value="1"/>
</dbReference>
<dbReference type="PROSITE" id="PS50297">
    <property type="entry name" value="ANK_REP_REGION"/>
    <property type="match status" value="1"/>
</dbReference>
<dbReference type="AlphaFoldDB" id="A0A381XL26"/>
<evidence type="ECO:0000313" key="1">
    <source>
        <dbReference type="EMBL" id="SVA65389.1"/>
    </source>
</evidence>
<name>A0A381XL26_9ZZZZ</name>
<proteinExistence type="predicted"/>
<reference evidence="1" key="1">
    <citation type="submission" date="2018-05" db="EMBL/GenBank/DDBJ databases">
        <authorList>
            <person name="Lanie J.A."/>
            <person name="Ng W.-L."/>
            <person name="Kazmierczak K.M."/>
            <person name="Andrzejewski T.M."/>
            <person name="Davidsen T.M."/>
            <person name="Wayne K.J."/>
            <person name="Tettelin H."/>
            <person name="Glass J.I."/>
            <person name="Rusch D."/>
            <person name="Podicherti R."/>
            <person name="Tsui H.-C.T."/>
            <person name="Winkler M.E."/>
        </authorList>
    </citation>
    <scope>NUCLEOTIDE SEQUENCE</scope>
</reference>
<dbReference type="EMBL" id="UINC01015547">
    <property type="protein sequence ID" value="SVA65389.1"/>
    <property type="molecule type" value="Genomic_DNA"/>
</dbReference>
<organism evidence="1">
    <name type="scientific">marine metagenome</name>
    <dbReference type="NCBI Taxonomy" id="408172"/>
    <lineage>
        <taxon>unclassified sequences</taxon>
        <taxon>metagenomes</taxon>
        <taxon>ecological metagenomes</taxon>
    </lineage>
</organism>